<organism evidence="2 3">
    <name type="scientific">Lottia gigantea</name>
    <name type="common">Giant owl limpet</name>
    <dbReference type="NCBI Taxonomy" id="225164"/>
    <lineage>
        <taxon>Eukaryota</taxon>
        <taxon>Metazoa</taxon>
        <taxon>Spiralia</taxon>
        <taxon>Lophotrochozoa</taxon>
        <taxon>Mollusca</taxon>
        <taxon>Gastropoda</taxon>
        <taxon>Patellogastropoda</taxon>
        <taxon>Lottioidea</taxon>
        <taxon>Lottiidae</taxon>
        <taxon>Lottia</taxon>
    </lineage>
</organism>
<sequence>MAAGPALDCNGEADVVLAIPASRTQVPQSEFDLYEDFLIDMVNYYTVKKDRTNVGLIIYGSEPMVMNGLMPSLNKRDIFTRISLMAQRELYHFMAEGSNVVKAMDSIIKLHTDSKRKVPKIGVILTYGSDDLSGITNMAIRGAVMKAGERARAAGITMFATSPLKLTGLQSPSDKRAQPLWSKHTKGNRFFMQKIS</sequence>
<keyword evidence="3" id="KW-1185">Reference proteome</keyword>
<protein>
    <recommendedName>
        <fullName evidence="1">VWFA domain-containing protein</fullName>
    </recommendedName>
</protein>
<proteinExistence type="predicted"/>
<reference evidence="2 3" key="1">
    <citation type="journal article" date="2013" name="Nature">
        <title>Insights into bilaterian evolution from three spiralian genomes.</title>
        <authorList>
            <person name="Simakov O."/>
            <person name="Marletaz F."/>
            <person name="Cho S.J."/>
            <person name="Edsinger-Gonzales E."/>
            <person name="Havlak P."/>
            <person name="Hellsten U."/>
            <person name="Kuo D.H."/>
            <person name="Larsson T."/>
            <person name="Lv J."/>
            <person name="Arendt D."/>
            <person name="Savage R."/>
            <person name="Osoegawa K."/>
            <person name="de Jong P."/>
            <person name="Grimwood J."/>
            <person name="Chapman J.A."/>
            <person name="Shapiro H."/>
            <person name="Aerts A."/>
            <person name="Otillar R.P."/>
            <person name="Terry A.Y."/>
            <person name="Boore J.L."/>
            <person name="Grigoriev I.V."/>
            <person name="Lindberg D.R."/>
            <person name="Seaver E.C."/>
            <person name="Weisblat D.A."/>
            <person name="Putnam N.H."/>
            <person name="Rokhsar D.S."/>
        </authorList>
    </citation>
    <scope>NUCLEOTIDE SEQUENCE [LARGE SCALE GENOMIC DNA]</scope>
</reference>
<evidence type="ECO:0000259" key="1">
    <source>
        <dbReference type="PROSITE" id="PS50234"/>
    </source>
</evidence>
<dbReference type="InterPro" id="IPR002035">
    <property type="entry name" value="VWF_A"/>
</dbReference>
<dbReference type="AlphaFoldDB" id="V4C1A8"/>
<dbReference type="InterPro" id="IPR050525">
    <property type="entry name" value="ECM_Assembly_Org"/>
</dbReference>
<dbReference type="PROSITE" id="PS50234">
    <property type="entry name" value="VWFA"/>
    <property type="match status" value="1"/>
</dbReference>
<evidence type="ECO:0000313" key="2">
    <source>
        <dbReference type="EMBL" id="ESO95259.1"/>
    </source>
</evidence>
<gene>
    <name evidence="2" type="ORF">LOTGIDRAFT_176673</name>
</gene>
<dbReference type="EMBL" id="KB201659">
    <property type="protein sequence ID" value="ESO95259.1"/>
    <property type="molecule type" value="Genomic_DNA"/>
</dbReference>
<feature type="domain" description="VWFA" evidence="1">
    <location>
        <begin position="14"/>
        <end position="160"/>
    </location>
</feature>
<evidence type="ECO:0000313" key="3">
    <source>
        <dbReference type="Proteomes" id="UP000030746"/>
    </source>
</evidence>
<dbReference type="HOGENOM" id="CLU_1391651_0_0_1"/>
<dbReference type="InterPro" id="IPR036465">
    <property type="entry name" value="vWFA_dom_sf"/>
</dbReference>
<dbReference type="RefSeq" id="XP_009054053.1">
    <property type="nucleotide sequence ID" value="XM_009055805.1"/>
</dbReference>
<dbReference type="OrthoDB" id="6139734at2759"/>
<dbReference type="PANTHER" id="PTHR24020">
    <property type="entry name" value="COLLAGEN ALPHA"/>
    <property type="match status" value="1"/>
</dbReference>
<dbReference type="KEGG" id="lgi:LOTGIDRAFT_176673"/>
<dbReference type="Proteomes" id="UP000030746">
    <property type="component" value="Unassembled WGS sequence"/>
</dbReference>
<dbReference type="GeneID" id="20243914"/>
<dbReference type="Pfam" id="PF00092">
    <property type="entry name" value="VWA"/>
    <property type="match status" value="1"/>
</dbReference>
<accession>V4C1A8</accession>
<dbReference type="SUPFAM" id="SSF53300">
    <property type="entry name" value="vWA-like"/>
    <property type="match status" value="1"/>
</dbReference>
<name>V4C1A8_LOTGI</name>
<dbReference type="Gene3D" id="3.40.50.410">
    <property type="entry name" value="von Willebrand factor, type A domain"/>
    <property type="match status" value="1"/>
</dbReference>
<dbReference type="CTD" id="20243914"/>